<comment type="catalytic activity">
    <reaction evidence="4">
        <text>oxaloacetate + phosphate = phosphoenolpyruvate + hydrogencarbonate</text>
        <dbReference type="Rhea" id="RHEA:28370"/>
        <dbReference type="ChEBI" id="CHEBI:16452"/>
        <dbReference type="ChEBI" id="CHEBI:17544"/>
        <dbReference type="ChEBI" id="CHEBI:43474"/>
        <dbReference type="ChEBI" id="CHEBI:58702"/>
        <dbReference type="EC" id="4.1.1.31"/>
    </reaction>
</comment>
<dbReference type="GO" id="GO:0006107">
    <property type="term" value="P:oxaloacetate metabolic process"/>
    <property type="evidence" value="ECO:0007669"/>
    <property type="project" value="UniProtKB-UniRule"/>
</dbReference>
<evidence type="ECO:0000256" key="3">
    <source>
        <dbReference type="ARBA" id="ARBA00023300"/>
    </source>
</evidence>
<evidence type="ECO:0000256" key="2">
    <source>
        <dbReference type="ARBA" id="ARBA00023239"/>
    </source>
</evidence>
<keyword evidence="1 4" id="KW-0460">Magnesium</keyword>
<dbReference type="HAMAP" id="MF_01904">
    <property type="entry name" value="PEPcase_type2"/>
    <property type="match status" value="1"/>
</dbReference>
<protein>
    <recommendedName>
        <fullName evidence="4 5">Phosphoenolpyruvate carboxylase</fullName>
        <shortName evidence="4">PEPC</shortName>
        <shortName evidence="4">PEPCase</shortName>
        <ecNumber evidence="4 5">4.1.1.31</ecNumber>
    </recommendedName>
</protein>
<comment type="function">
    <text evidence="4">Catalyzes the irreversible beta-carboxylation of phosphoenolpyruvate (PEP) to form oxaloacetate (OAA), a four-carbon dicarboxylic acid source for the tricarboxylic acid cycle.</text>
</comment>
<evidence type="ECO:0000313" key="7">
    <source>
        <dbReference type="Proteomes" id="UP000010824"/>
    </source>
</evidence>
<dbReference type="GO" id="GO:0006099">
    <property type="term" value="P:tricarboxylic acid cycle"/>
    <property type="evidence" value="ECO:0007669"/>
    <property type="project" value="InterPro"/>
</dbReference>
<keyword evidence="7" id="KW-1185">Reference proteome</keyword>
<dbReference type="GO" id="GO:0015977">
    <property type="term" value="P:carbon fixation"/>
    <property type="evidence" value="ECO:0007669"/>
    <property type="project" value="UniProtKB-UniRule"/>
</dbReference>
<dbReference type="InterPro" id="IPR007566">
    <property type="entry name" value="PEP_COase_arc-type"/>
</dbReference>
<keyword evidence="6" id="KW-0670">Pyruvate</keyword>
<dbReference type="EMBL" id="CP003167">
    <property type="protein sequence ID" value="AGB02060.1"/>
    <property type="molecule type" value="Genomic_DNA"/>
</dbReference>
<keyword evidence="2 4" id="KW-0456">Lyase</keyword>
<dbReference type="HOGENOM" id="CLU_517433_0_0_2"/>
<dbReference type="EC" id="4.1.1.31" evidence="4 5"/>
<dbReference type="Proteomes" id="UP000010824">
    <property type="component" value="Chromosome"/>
</dbReference>
<sequence>MSTQHPDNVHVPFFAETSELGGEDEVKEAYYIYSHLGCHEQMWDCEGKEVDNFVVKKLLTTYSPFFADNILGKDIFLTLRVPNPHIEKAEAKILLETLESIPRSFDVARIFYKNDIPPIFEVILPMTDTHTAIDNIYQYYADFVIGKQFKRLGGRDTTIADWIGTFSPKHINVIPLFEDQTSMLSAHTTVGRYILDKHLPYQRVFLARSDPAMNYGLVSAVLLNKIALANLHRLQEETGVPVYPVIGVGSAPFRGNLRPDTVDRVSAEYPSAYTFTIQSAFKYDYPPDEARNAVRALESRAVSTPHRVDETQCLQIMERYTEAYIRELIPLSDIINRIAGHIPGRRKRKLHIGLFGYSRNTGGMKLPRAITFTAALYSIGIPPEILGLSALSDRDLDFVRRIYVNFDRDLCDAARYLNPDSPYLGEGMKDALLSITGDRINDDHRQATENILRALRESRTAEIQSDILHAANIRKFLG</sequence>
<keyword evidence="3 4" id="KW-0120">Carbon dioxide fixation</keyword>
<organism evidence="6 7">
    <name type="scientific">Methanoregula formicica (strain DSM 22288 / NBRC 105244 / SMSP)</name>
    <dbReference type="NCBI Taxonomy" id="593750"/>
    <lineage>
        <taxon>Archaea</taxon>
        <taxon>Methanobacteriati</taxon>
        <taxon>Methanobacteriota</taxon>
        <taxon>Stenosarchaea group</taxon>
        <taxon>Methanomicrobia</taxon>
        <taxon>Methanomicrobiales</taxon>
        <taxon>Methanoregulaceae</taxon>
        <taxon>Methanoregula</taxon>
    </lineage>
</organism>
<comment type="cofactor">
    <cofactor evidence="4">
        <name>Mg(2+)</name>
        <dbReference type="ChEBI" id="CHEBI:18420"/>
    </cofactor>
</comment>
<dbReference type="NCBIfam" id="TIGR02751">
    <property type="entry name" value="PEPCase_arch"/>
    <property type="match status" value="1"/>
</dbReference>
<dbReference type="InterPro" id="IPR015813">
    <property type="entry name" value="Pyrv/PenolPyrv_kinase-like_dom"/>
</dbReference>
<dbReference type="GO" id="GO:0000287">
    <property type="term" value="F:magnesium ion binding"/>
    <property type="evidence" value="ECO:0007669"/>
    <property type="project" value="UniProtKB-UniRule"/>
</dbReference>
<evidence type="ECO:0000256" key="1">
    <source>
        <dbReference type="ARBA" id="ARBA00022842"/>
    </source>
</evidence>
<dbReference type="GO" id="GO:0008964">
    <property type="term" value="F:phosphoenolpyruvate carboxylase activity"/>
    <property type="evidence" value="ECO:0007669"/>
    <property type="project" value="UniProtKB-UniRule"/>
</dbReference>
<evidence type="ECO:0000256" key="5">
    <source>
        <dbReference type="NCBIfam" id="TIGR02751"/>
    </source>
</evidence>
<dbReference type="Pfam" id="PF14010">
    <property type="entry name" value="PEPcase_2"/>
    <property type="match status" value="1"/>
</dbReference>
<reference evidence="6 7" key="2">
    <citation type="journal article" date="2014" name="Genome Announc.">
        <title>Complete Genome Sequence of Methanoregula formicica SMSPT, a Mesophilic Hydrogenotrophic Methanogen Isolated from a Methanogenic Upflow Anaerobic Sludge Blanket Reactor.</title>
        <authorList>
            <person name="Yamamoto K."/>
            <person name="Tamaki H."/>
            <person name="Cadillo-Quiroz H."/>
            <person name="Imachi H."/>
            <person name="Kyrpides N."/>
            <person name="Woyke T."/>
            <person name="Goodwin L."/>
            <person name="Zinder S.H."/>
            <person name="Kamagata Y."/>
            <person name="Liu W.T."/>
        </authorList>
    </citation>
    <scope>NUCLEOTIDE SEQUENCE [LARGE SCALE GENOMIC DNA]</scope>
    <source>
        <strain evidence="7">DSM 22288 / NBRC 105244 / SMSP</strain>
    </source>
</reference>
<dbReference type="KEGG" id="mfo:Metfor_1008"/>
<dbReference type="SUPFAM" id="SSF51621">
    <property type="entry name" value="Phosphoenolpyruvate/pyruvate domain"/>
    <property type="match status" value="1"/>
</dbReference>
<dbReference type="STRING" id="593750.Metfor_1008"/>
<comment type="similarity">
    <text evidence="4">Belongs to the PEPCase type 2 family.</text>
</comment>
<name>L0HDG7_METFS</name>
<proteinExistence type="inferred from homology"/>
<comment type="subunit">
    <text evidence="4">Homotetramer.</text>
</comment>
<dbReference type="eggNOG" id="arCOG04435">
    <property type="taxonomic scope" value="Archaea"/>
</dbReference>
<evidence type="ECO:0000256" key="4">
    <source>
        <dbReference type="HAMAP-Rule" id="MF_01904"/>
    </source>
</evidence>
<dbReference type="PIRSF" id="PIRSF006677">
    <property type="entry name" value="UCP006677"/>
    <property type="match status" value="1"/>
</dbReference>
<evidence type="ECO:0000313" key="6">
    <source>
        <dbReference type="EMBL" id="AGB02060.1"/>
    </source>
</evidence>
<dbReference type="AlphaFoldDB" id="L0HDG7"/>
<gene>
    <name evidence="4" type="primary">ppcA</name>
    <name evidence="6" type="ordered locus">Metfor_1008</name>
</gene>
<accession>L0HDG7</accession>
<reference evidence="7" key="1">
    <citation type="submission" date="2011-12" db="EMBL/GenBank/DDBJ databases">
        <title>Complete sequence of Methanoregula formicicum SMSP.</title>
        <authorList>
            <person name="Lucas S."/>
            <person name="Han J."/>
            <person name="Lapidus A."/>
            <person name="Cheng J.-F."/>
            <person name="Goodwin L."/>
            <person name="Pitluck S."/>
            <person name="Peters L."/>
            <person name="Ovchinnikova G."/>
            <person name="Teshima H."/>
            <person name="Detter J.C."/>
            <person name="Han C."/>
            <person name="Tapia R."/>
            <person name="Land M."/>
            <person name="Hauser L."/>
            <person name="Kyrpides N."/>
            <person name="Ivanova N."/>
            <person name="Pagani I."/>
            <person name="Imachi H."/>
            <person name="Tamaki H."/>
            <person name="Sekiguchi Y."/>
            <person name="Kamagata Y."/>
            <person name="Cadillo-Quiroz H."/>
            <person name="Zinder S."/>
            <person name="Liu W.-T."/>
            <person name="Woyke T."/>
        </authorList>
    </citation>
    <scope>NUCLEOTIDE SEQUENCE [LARGE SCALE GENOMIC DNA]</scope>
    <source>
        <strain evidence="7">DSM 22288 / NBRC 105244 / SMSP</strain>
    </source>
</reference>
<dbReference type="InParanoid" id="L0HDG7"/>